<feature type="domain" description="Tyr recombinase" evidence="4">
    <location>
        <begin position="189"/>
        <end position="395"/>
    </location>
</feature>
<dbReference type="CDD" id="cd01189">
    <property type="entry name" value="INT_ICEBs1_C_like"/>
    <property type="match status" value="1"/>
</dbReference>
<protein>
    <recommendedName>
        <fullName evidence="4">Tyr recombinase domain-containing protein</fullName>
    </recommendedName>
</protein>
<keyword evidence="6" id="KW-1185">Reference proteome</keyword>
<evidence type="ECO:0000256" key="1">
    <source>
        <dbReference type="ARBA" id="ARBA00008857"/>
    </source>
</evidence>
<dbReference type="STRING" id="1235802.C823_00348"/>
<name>N2B7F6_9FIRM</name>
<dbReference type="PANTHER" id="PTHR30349:SF41">
    <property type="entry name" value="INTEGRASE_RECOMBINASE PROTEIN MJ0367-RELATED"/>
    <property type="match status" value="1"/>
</dbReference>
<dbReference type="InterPro" id="IPR050090">
    <property type="entry name" value="Tyrosine_recombinase_XerCD"/>
</dbReference>
<dbReference type="Pfam" id="PF02920">
    <property type="entry name" value="Integrase_DNA"/>
    <property type="match status" value="1"/>
</dbReference>
<dbReference type="InterPro" id="IPR002104">
    <property type="entry name" value="Integrase_catalytic"/>
</dbReference>
<comment type="similarity">
    <text evidence="1">Belongs to the 'phage' integrase family.</text>
</comment>
<dbReference type="PANTHER" id="PTHR30349">
    <property type="entry name" value="PHAGE INTEGRASE-RELATED"/>
    <property type="match status" value="1"/>
</dbReference>
<sequence length="399" mass="46003">MRKNNATKRTDTRGRILLTGESQRKDGRYTYKYTGTDGKPKFIYSWRLNATDPLPKGKKTCIPLREMKKEIQRDLMDGIDPSGAKMTVCELYKKHTGLKSNVRVSTQKGRNQLMRLLESDKIGYMPIEKVKPSDAKQWAIRMKERGFAFHTINNHKRSLKAIFYTAIEDDLIRKNPFNWDMEDVIENDTEPKAALTDTQADSLLRFLQTDCTYQKHYHAVIVLLNTGLRISELCGLTAADIDFENGYINVNHQLIFDRGSYRIEQPKTDSGIRKIPMNESVHRALKSEMQSRENAQPVTIDRYTDFIFLNKKGLPMYGAAYSTDFSHMVKKYNKHHKEKLPKISPHMLRHTFCTNMANQNMPPKALQYIMGHMDVTTTLGYYAHGSAESAKMAMESLLK</sequence>
<dbReference type="Proteomes" id="UP000012589">
    <property type="component" value="Unassembled WGS sequence"/>
</dbReference>
<comment type="caution">
    <text evidence="5">The sequence shown here is derived from an EMBL/GenBank/DDBJ whole genome shotgun (WGS) entry which is preliminary data.</text>
</comment>
<dbReference type="GO" id="GO:0008907">
    <property type="term" value="F:integrase activity"/>
    <property type="evidence" value="ECO:0007669"/>
    <property type="project" value="InterPro"/>
</dbReference>
<dbReference type="EMBL" id="AQFT01000010">
    <property type="protein sequence ID" value="EMZ37622.1"/>
    <property type="molecule type" value="Genomic_DNA"/>
</dbReference>
<keyword evidence="3" id="KW-0233">DNA recombination</keyword>
<reference evidence="5 6" key="1">
    <citation type="journal article" date="2014" name="Genome Announc.">
        <title>Draft genome sequences of the altered schaedler flora, a defined bacterial community from gnotobiotic mice.</title>
        <authorList>
            <person name="Wannemuehler M.J."/>
            <person name="Overstreet A.M."/>
            <person name="Ward D.V."/>
            <person name="Phillips G.J."/>
        </authorList>
    </citation>
    <scope>NUCLEOTIDE SEQUENCE [LARGE SCALE GENOMIC DNA]</scope>
    <source>
        <strain evidence="5 6">ASF492</strain>
    </source>
</reference>
<proteinExistence type="inferred from homology"/>
<accession>N2B7F6</accession>
<dbReference type="PROSITE" id="PS51898">
    <property type="entry name" value="TYR_RECOMBINASE"/>
    <property type="match status" value="1"/>
</dbReference>
<dbReference type="PATRIC" id="fig|1235802.3.peg.368"/>
<dbReference type="Gene3D" id="1.10.150.130">
    <property type="match status" value="1"/>
</dbReference>
<dbReference type="Pfam" id="PF00589">
    <property type="entry name" value="Phage_integrase"/>
    <property type="match status" value="1"/>
</dbReference>
<gene>
    <name evidence="5" type="ORF">C823_00348</name>
</gene>
<dbReference type="Gene3D" id="1.10.443.10">
    <property type="entry name" value="Intergrase catalytic core"/>
    <property type="match status" value="1"/>
</dbReference>
<dbReference type="InterPro" id="IPR011010">
    <property type="entry name" value="DNA_brk_join_enz"/>
</dbReference>
<dbReference type="HOGENOM" id="CLU_027562_17_4_9"/>
<dbReference type="eggNOG" id="COG0582">
    <property type="taxonomic scope" value="Bacteria"/>
</dbReference>
<dbReference type="AlphaFoldDB" id="N2B7F6"/>
<dbReference type="OrthoDB" id="9801717at2"/>
<evidence type="ECO:0000256" key="2">
    <source>
        <dbReference type="ARBA" id="ARBA00023125"/>
    </source>
</evidence>
<dbReference type="InterPro" id="IPR010998">
    <property type="entry name" value="Integrase_recombinase_N"/>
</dbReference>
<dbReference type="InterPro" id="IPR016177">
    <property type="entry name" value="DNA-bd_dom_sf"/>
</dbReference>
<evidence type="ECO:0000256" key="3">
    <source>
        <dbReference type="ARBA" id="ARBA00023172"/>
    </source>
</evidence>
<dbReference type="SUPFAM" id="SSF54171">
    <property type="entry name" value="DNA-binding domain"/>
    <property type="match status" value="1"/>
</dbReference>
<dbReference type="InterPro" id="IPR013762">
    <property type="entry name" value="Integrase-like_cat_sf"/>
</dbReference>
<organism evidence="5 6">
    <name type="scientific">Eubacterium plexicaudatum ASF492</name>
    <dbReference type="NCBI Taxonomy" id="1235802"/>
    <lineage>
        <taxon>Bacteria</taxon>
        <taxon>Bacillati</taxon>
        <taxon>Bacillota</taxon>
        <taxon>Clostridia</taxon>
        <taxon>Eubacteriales</taxon>
        <taxon>Eubacteriaceae</taxon>
        <taxon>Eubacterium</taxon>
    </lineage>
</organism>
<dbReference type="GO" id="GO:0003677">
    <property type="term" value="F:DNA binding"/>
    <property type="evidence" value="ECO:0007669"/>
    <property type="project" value="UniProtKB-KW"/>
</dbReference>
<evidence type="ECO:0000313" key="5">
    <source>
        <dbReference type="EMBL" id="EMZ37622.1"/>
    </source>
</evidence>
<keyword evidence="2" id="KW-0238">DNA-binding</keyword>
<evidence type="ECO:0000313" key="6">
    <source>
        <dbReference type="Proteomes" id="UP000012589"/>
    </source>
</evidence>
<dbReference type="GO" id="GO:0006310">
    <property type="term" value="P:DNA recombination"/>
    <property type="evidence" value="ECO:0007669"/>
    <property type="project" value="UniProtKB-KW"/>
</dbReference>
<dbReference type="InterPro" id="IPR004191">
    <property type="entry name" value="Integrase_Tn916-type_DNA-bd_N"/>
</dbReference>
<dbReference type="Gene3D" id="3.30.160.60">
    <property type="entry name" value="Classic Zinc Finger"/>
    <property type="match status" value="1"/>
</dbReference>
<dbReference type="SUPFAM" id="SSF56349">
    <property type="entry name" value="DNA breaking-rejoining enzymes"/>
    <property type="match status" value="1"/>
</dbReference>
<evidence type="ECO:0000259" key="4">
    <source>
        <dbReference type="PROSITE" id="PS51898"/>
    </source>
</evidence>